<feature type="non-terminal residue" evidence="1">
    <location>
        <position position="1"/>
    </location>
</feature>
<proteinExistence type="predicted"/>
<reference evidence="1" key="1">
    <citation type="journal article" date="2015" name="Nature">
        <title>Complex archaea that bridge the gap between prokaryotes and eukaryotes.</title>
        <authorList>
            <person name="Spang A."/>
            <person name="Saw J.H."/>
            <person name="Jorgensen S.L."/>
            <person name="Zaremba-Niedzwiedzka K."/>
            <person name="Martijn J."/>
            <person name="Lind A.E."/>
            <person name="van Eijk R."/>
            <person name="Schleper C."/>
            <person name="Guy L."/>
            <person name="Ettema T.J."/>
        </authorList>
    </citation>
    <scope>NUCLEOTIDE SEQUENCE</scope>
</reference>
<organism evidence="1">
    <name type="scientific">marine sediment metagenome</name>
    <dbReference type="NCBI Taxonomy" id="412755"/>
    <lineage>
        <taxon>unclassified sequences</taxon>
        <taxon>metagenomes</taxon>
        <taxon>ecological metagenomes</taxon>
    </lineage>
</organism>
<dbReference type="AlphaFoldDB" id="A0A0F9G5N6"/>
<sequence>GAGNSFKSFKTEKGWTGEKTPQGVIIFTATDPIKPGQSVKFGVKTDKTQPGINWKAVDKNSNELQIGKTWVTESPSKPIIKNGKPTSSGDAGILSDSKFRLIPDKPNVGGTIRVTGDQFSSNQEFKLYINKQFLESFETDENGHFMLTTKIPEGEADRVNFIVKDNQGNEKTVSIRLGELLPRVAEEDVKLTITGLPLTINPGDVLFISGTGSPGGTITAKIVGPDEEKITSEAASVSQQGKWSFETIVSLDTPLGKYSAEISDGKDTILKSWTVESSKTIHITPAKIKFDPGETLTFNGTALPN</sequence>
<protein>
    <recommendedName>
        <fullName evidence="2">Bacterial Ig domain-containing protein</fullName>
    </recommendedName>
</protein>
<gene>
    <name evidence="1" type="ORF">LCGC14_1868760</name>
</gene>
<evidence type="ECO:0008006" key="2">
    <source>
        <dbReference type="Google" id="ProtNLM"/>
    </source>
</evidence>
<accession>A0A0F9G5N6</accession>
<comment type="caution">
    <text evidence="1">The sequence shown here is derived from an EMBL/GenBank/DDBJ whole genome shotgun (WGS) entry which is preliminary data.</text>
</comment>
<evidence type="ECO:0000313" key="1">
    <source>
        <dbReference type="EMBL" id="KKL94028.1"/>
    </source>
</evidence>
<name>A0A0F9G5N6_9ZZZZ</name>
<dbReference type="EMBL" id="LAZR01019035">
    <property type="protein sequence ID" value="KKL94028.1"/>
    <property type="molecule type" value="Genomic_DNA"/>
</dbReference>